<proteinExistence type="predicted"/>
<evidence type="ECO:0000313" key="1">
    <source>
        <dbReference type="EMBL" id="SDF26304.1"/>
    </source>
</evidence>
<sequence length="32" mass="3649">GRDSQYLKDIGLKTQGRLRNNELTMTDLLADL</sequence>
<gene>
    <name evidence="1" type="ORF">SAMN05421636_1382</name>
</gene>
<reference evidence="1 2" key="1">
    <citation type="submission" date="2016-10" db="EMBL/GenBank/DDBJ databases">
        <authorList>
            <person name="de Groot N.N."/>
        </authorList>
    </citation>
    <scope>NUCLEOTIDE SEQUENCE [LARGE SCALE GENOMIC DNA]</scope>
    <source>
        <strain evidence="1 2">DSM 23421</strain>
    </source>
</reference>
<accession>A0A1G7JNC8</accession>
<protein>
    <submittedName>
        <fullName evidence="1">Uncharacterized protein</fullName>
    </submittedName>
</protein>
<dbReference type="Proteomes" id="UP000199109">
    <property type="component" value="Unassembled WGS sequence"/>
</dbReference>
<feature type="non-terminal residue" evidence="1">
    <location>
        <position position="1"/>
    </location>
</feature>
<evidence type="ECO:0000313" key="2">
    <source>
        <dbReference type="Proteomes" id="UP000199109"/>
    </source>
</evidence>
<name>A0A1G7JNC8_9FLAO</name>
<organism evidence="1 2">
    <name type="scientific">Pricia antarctica</name>
    <dbReference type="NCBI Taxonomy" id="641691"/>
    <lineage>
        <taxon>Bacteria</taxon>
        <taxon>Pseudomonadati</taxon>
        <taxon>Bacteroidota</taxon>
        <taxon>Flavobacteriia</taxon>
        <taxon>Flavobacteriales</taxon>
        <taxon>Flavobacteriaceae</taxon>
        <taxon>Pricia</taxon>
    </lineage>
</organism>
<dbReference type="AlphaFoldDB" id="A0A1G7JNC8"/>
<dbReference type="EMBL" id="FNAO01000038">
    <property type="protein sequence ID" value="SDF26304.1"/>
    <property type="molecule type" value="Genomic_DNA"/>
</dbReference>
<keyword evidence="2" id="KW-1185">Reference proteome</keyword>